<gene>
    <name evidence="2" type="ORF">O181_108249</name>
</gene>
<accession>A0A9Q3PNS5</accession>
<feature type="compositionally biased region" description="Polar residues" evidence="1">
    <location>
        <begin position="1"/>
        <end position="16"/>
    </location>
</feature>
<proteinExistence type="predicted"/>
<dbReference type="AlphaFoldDB" id="A0A9Q3PNS5"/>
<comment type="caution">
    <text evidence="2">The sequence shown here is derived from an EMBL/GenBank/DDBJ whole genome shotgun (WGS) entry which is preliminary data.</text>
</comment>
<evidence type="ECO:0000256" key="1">
    <source>
        <dbReference type="SAM" id="MobiDB-lite"/>
    </source>
</evidence>
<dbReference type="Proteomes" id="UP000765509">
    <property type="component" value="Unassembled WGS sequence"/>
</dbReference>
<protein>
    <submittedName>
        <fullName evidence="2">Uncharacterized protein</fullName>
    </submittedName>
</protein>
<evidence type="ECO:0000313" key="3">
    <source>
        <dbReference type="Proteomes" id="UP000765509"/>
    </source>
</evidence>
<organism evidence="2 3">
    <name type="scientific">Austropuccinia psidii MF-1</name>
    <dbReference type="NCBI Taxonomy" id="1389203"/>
    <lineage>
        <taxon>Eukaryota</taxon>
        <taxon>Fungi</taxon>
        <taxon>Dikarya</taxon>
        <taxon>Basidiomycota</taxon>
        <taxon>Pucciniomycotina</taxon>
        <taxon>Pucciniomycetes</taxon>
        <taxon>Pucciniales</taxon>
        <taxon>Sphaerophragmiaceae</taxon>
        <taxon>Austropuccinia</taxon>
    </lineage>
</organism>
<keyword evidence="3" id="KW-1185">Reference proteome</keyword>
<reference evidence="2" key="1">
    <citation type="submission" date="2021-03" db="EMBL/GenBank/DDBJ databases">
        <title>Draft genome sequence of rust myrtle Austropuccinia psidii MF-1, a brazilian biotype.</title>
        <authorList>
            <person name="Quecine M.C."/>
            <person name="Pachon D.M.R."/>
            <person name="Bonatelli M.L."/>
            <person name="Correr F.H."/>
            <person name="Franceschini L.M."/>
            <person name="Leite T.F."/>
            <person name="Margarido G.R.A."/>
            <person name="Almeida C.A."/>
            <person name="Ferrarezi J.A."/>
            <person name="Labate C.A."/>
        </authorList>
    </citation>
    <scope>NUCLEOTIDE SEQUENCE</scope>
    <source>
        <strain evidence="2">MF-1</strain>
    </source>
</reference>
<name>A0A9Q3PNS5_9BASI</name>
<evidence type="ECO:0000313" key="2">
    <source>
        <dbReference type="EMBL" id="MBW0568534.1"/>
    </source>
</evidence>
<dbReference type="EMBL" id="AVOT02082821">
    <property type="protein sequence ID" value="MBW0568534.1"/>
    <property type="molecule type" value="Genomic_DNA"/>
</dbReference>
<feature type="region of interest" description="Disordered" evidence="1">
    <location>
        <begin position="1"/>
        <end position="34"/>
    </location>
</feature>
<sequence length="128" mass="13998">MTPTISGSNCSIKSNGSGPGHSSHKFKRQECQPRGEAKMEYFRTSTISQRLDRSFDTLLEILGSEMTAILVVRYEKITGRRSIDIPVSVKEMVYGGKEAGVGISENIVDRDNEIISPSEEALGSGKDT</sequence>